<dbReference type="FunFam" id="3.40.50.720:FF:000084">
    <property type="entry name" value="Short-chain dehydrogenase reductase"/>
    <property type="match status" value="1"/>
</dbReference>
<dbReference type="PRINTS" id="PR00081">
    <property type="entry name" value="GDHRDH"/>
</dbReference>
<evidence type="ECO:0000256" key="1">
    <source>
        <dbReference type="ARBA" id="ARBA00006484"/>
    </source>
</evidence>
<evidence type="ECO:0000313" key="4">
    <source>
        <dbReference type="Proteomes" id="UP000289784"/>
    </source>
</evidence>
<dbReference type="InterPro" id="IPR011294">
    <property type="entry name" value="3-OHbutyrate_DH"/>
</dbReference>
<dbReference type="Proteomes" id="UP000289784">
    <property type="component" value="Unassembled WGS sequence"/>
</dbReference>
<accession>A0A4V1N1A7</accession>
<dbReference type="PROSITE" id="PS00061">
    <property type="entry name" value="ADH_SHORT"/>
    <property type="match status" value="1"/>
</dbReference>
<keyword evidence="3" id="KW-0560">Oxidoreductase</keyword>
<dbReference type="AlphaFoldDB" id="A0A4V1N1A7"/>
<evidence type="ECO:0000256" key="2">
    <source>
        <dbReference type="RuleBase" id="RU000363"/>
    </source>
</evidence>
<dbReference type="InterPro" id="IPR036291">
    <property type="entry name" value="NAD(P)-bd_dom_sf"/>
</dbReference>
<dbReference type="InterPro" id="IPR020904">
    <property type="entry name" value="Sc_DH/Rdtase_CS"/>
</dbReference>
<dbReference type="Pfam" id="PF00106">
    <property type="entry name" value="adh_short"/>
    <property type="match status" value="1"/>
</dbReference>
<dbReference type="RefSeq" id="WP_129469800.1">
    <property type="nucleotide sequence ID" value="NZ_SAWZ01000002.1"/>
</dbReference>
<dbReference type="OrthoDB" id="9804774at2"/>
<gene>
    <name evidence="3" type="ORF">EPA99_03355</name>
</gene>
<comment type="caution">
    <text evidence="3">The sequence shown here is derived from an EMBL/GenBank/DDBJ whole genome shotgun (WGS) entry which is preliminary data.</text>
</comment>
<dbReference type="NCBIfam" id="TIGR01963">
    <property type="entry name" value="PHB_DH"/>
    <property type="match status" value="1"/>
</dbReference>
<dbReference type="InterPro" id="IPR002347">
    <property type="entry name" value="SDR_fam"/>
</dbReference>
<dbReference type="PANTHER" id="PTHR42879">
    <property type="entry name" value="3-OXOACYL-(ACYL-CARRIER-PROTEIN) REDUCTASE"/>
    <property type="match status" value="1"/>
</dbReference>
<sequence length="252" mass="26312">MRSILVTGAASGIGAGIAQALASAGHHLIISDLDLDAATRVAQAIVQGGGSAEAVALDVTSEDSVEAALNAISRPVDVLVNNAGLQHVSPLEEFPIAKWDFLVQVMLVGVARLTRAVLPGMRERGFGRVINIGSIHALVASPYKSAYVAAKHGLVGFSKVIALETAGTDITINTVCPSYVKTPLVDKQIADQARTRGISEQQVVSEVMLKPMPKGVFIEMDELAGTTAFLMSAAARNMTGQTLVLDGGWTVQ</sequence>
<evidence type="ECO:0000313" key="3">
    <source>
        <dbReference type="EMBL" id="RXR06989.1"/>
    </source>
</evidence>
<dbReference type="PANTHER" id="PTHR42879:SF2">
    <property type="entry name" value="3-OXOACYL-[ACYL-CARRIER-PROTEIN] REDUCTASE FABG"/>
    <property type="match status" value="1"/>
</dbReference>
<dbReference type="NCBIfam" id="NF009093">
    <property type="entry name" value="PRK12429.1"/>
    <property type="match status" value="1"/>
</dbReference>
<dbReference type="GO" id="GO:0003858">
    <property type="term" value="F:3-hydroxybutyrate dehydrogenase activity"/>
    <property type="evidence" value="ECO:0007669"/>
    <property type="project" value="UniProtKB-EC"/>
</dbReference>
<dbReference type="GO" id="GO:0032787">
    <property type="term" value="P:monocarboxylic acid metabolic process"/>
    <property type="evidence" value="ECO:0007669"/>
    <property type="project" value="UniProtKB-ARBA"/>
</dbReference>
<reference evidence="3 4" key="1">
    <citation type="submission" date="2019-01" db="EMBL/GenBank/DDBJ databases">
        <title>Pseudoxanthomonas composti sp. nov., isolated from compost.</title>
        <authorList>
            <person name="Yang G."/>
        </authorList>
    </citation>
    <scope>NUCLEOTIDE SEQUENCE [LARGE SCALE GENOMIC DNA]</scope>
    <source>
        <strain evidence="3 4">GSS15</strain>
    </source>
</reference>
<organism evidence="3 4">
    <name type="scientific">Pseudoxanthomonas composti</name>
    <dbReference type="NCBI Taxonomy" id="2137479"/>
    <lineage>
        <taxon>Bacteria</taxon>
        <taxon>Pseudomonadati</taxon>
        <taxon>Pseudomonadota</taxon>
        <taxon>Gammaproteobacteria</taxon>
        <taxon>Lysobacterales</taxon>
        <taxon>Lysobacteraceae</taxon>
        <taxon>Pseudoxanthomonas</taxon>
    </lineage>
</organism>
<dbReference type="EC" id="1.1.1.30" evidence="3"/>
<proteinExistence type="inferred from homology"/>
<dbReference type="InterPro" id="IPR050259">
    <property type="entry name" value="SDR"/>
</dbReference>
<name>A0A4V1N1A7_9GAMM</name>
<dbReference type="EMBL" id="SAWZ01000002">
    <property type="protein sequence ID" value="RXR06989.1"/>
    <property type="molecule type" value="Genomic_DNA"/>
</dbReference>
<dbReference type="SUPFAM" id="SSF51735">
    <property type="entry name" value="NAD(P)-binding Rossmann-fold domains"/>
    <property type="match status" value="1"/>
</dbReference>
<protein>
    <submittedName>
        <fullName evidence="3">3-hydroxybutyrate dehydrogenase</fullName>
        <ecNumber evidence="3">1.1.1.30</ecNumber>
    </submittedName>
</protein>
<comment type="similarity">
    <text evidence="1 2">Belongs to the short-chain dehydrogenases/reductases (SDR) family.</text>
</comment>
<keyword evidence="4" id="KW-1185">Reference proteome</keyword>
<dbReference type="Gene3D" id="3.40.50.720">
    <property type="entry name" value="NAD(P)-binding Rossmann-like Domain"/>
    <property type="match status" value="1"/>
</dbReference>
<dbReference type="PRINTS" id="PR00080">
    <property type="entry name" value="SDRFAMILY"/>
</dbReference>